<keyword evidence="5" id="KW-1133">Transmembrane helix</keyword>
<evidence type="ECO:0000256" key="2">
    <source>
        <dbReference type="ARBA" id="ARBA00022803"/>
    </source>
</evidence>
<dbReference type="EMBL" id="PKUN01000001">
    <property type="protein sequence ID" value="PLX63655.1"/>
    <property type="molecule type" value="Genomic_DNA"/>
</dbReference>
<proteinExistence type="predicted"/>
<dbReference type="PANTHER" id="PTHR45586">
    <property type="entry name" value="TPR REPEAT-CONTAINING PROTEIN PA4667"/>
    <property type="match status" value="1"/>
</dbReference>
<reference evidence="6 7" key="1">
    <citation type="submission" date="2017-11" db="EMBL/GenBank/DDBJ databases">
        <title>Genome-resolved metagenomics identifies genetic mobility, metabolic interactions, and unexpected diversity in perchlorate-reducing communities.</title>
        <authorList>
            <person name="Barnum T.P."/>
            <person name="Figueroa I.A."/>
            <person name="Carlstrom C.I."/>
            <person name="Lucas L.N."/>
            <person name="Engelbrektson A.L."/>
            <person name="Coates J.D."/>
        </authorList>
    </citation>
    <scope>NUCLEOTIDE SEQUENCE [LARGE SCALE GENOMIC DNA]</scope>
    <source>
        <strain evidence="6">BM301</strain>
    </source>
</reference>
<organism evidence="6 7">
    <name type="scientific">Sedimenticola selenatireducens</name>
    <dbReference type="NCBI Taxonomy" id="191960"/>
    <lineage>
        <taxon>Bacteria</taxon>
        <taxon>Pseudomonadati</taxon>
        <taxon>Pseudomonadota</taxon>
        <taxon>Gammaproteobacteria</taxon>
        <taxon>Chromatiales</taxon>
        <taxon>Sedimenticolaceae</taxon>
        <taxon>Sedimenticola</taxon>
    </lineage>
</organism>
<comment type="caution">
    <text evidence="6">The sequence shown here is derived from an EMBL/GenBank/DDBJ whole genome shotgun (WGS) entry which is preliminary data.</text>
</comment>
<evidence type="ECO:0000256" key="4">
    <source>
        <dbReference type="SAM" id="MobiDB-lite"/>
    </source>
</evidence>
<gene>
    <name evidence="6" type="ORF">C0630_01845</name>
</gene>
<feature type="region of interest" description="Disordered" evidence="4">
    <location>
        <begin position="95"/>
        <end position="127"/>
    </location>
</feature>
<dbReference type="SMART" id="SM00028">
    <property type="entry name" value="TPR"/>
    <property type="match status" value="4"/>
</dbReference>
<accession>A0A2N6D1U4</accession>
<name>A0A2N6D1U4_9GAMM</name>
<evidence type="ECO:0000256" key="5">
    <source>
        <dbReference type="SAM" id="Phobius"/>
    </source>
</evidence>
<dbReference type="RefSeq" id="WP_273437463.1">
    <property type="nucleotide sequence ID" value="NZ_PKUN01000001.1"/>
</dbReference>
<dbReference type="InterPro" id="IPR051012">
    <property type="entry name" value="CellSynth/LPSAsmb/PSIAsmb"/>
</dbReference>
<keyword evidence="5" id="KW-0472">Membrane</keyword>
<keyword evidence="2 3" id="KW-0802">TPR repeat</keyword>
<dbReference type="PROSITE" id="PS50005">
    <property type="entry name" value="TPR"/>
    <property type="match status" value="1"/>
</dbReference>
<feature type="transmembrane region" description="Helical" evidence="5">
    <location>
        <begin position="41"/>
        <end position="58"/>
    </location>
</feature>
<protein>
    <submittedName>
        <fullName evidence="6">Uncharacterized protein</fullName>
    </submittedName>
</protein>
<dbReference type="SUPFAM" id="SSF48452">
    <property type="entry name" value="TPR-like"/>
    <property type="match status" value="1"/>
</dbReference>
<evidence type="ECO:0000256" key="1">
    <source>
        <dbReference type="ARBA" id="ARBA00022737"/>
    </source>
</evidence>
<dbReference type="Pfam" id="PF13432">
    <property type="entry name" value="TPR_16"/>
    <property type="match status" value="1"/>
</dbReference>
<dbReference type="PANTHER" id="PTHR45586:SF1">
    <property type="entry name" value="LIPOPOLYSACCHARIDE ASSEMBLY PROTEIN B"/>
    <property type="match status" value="1"/>
</dbReference>
<sequence length="433" mass="47103">MSLINQMLRDLDRREAAEGPRQVVTPAPVSSRPVSGRRGHLIFWLLPIIAALLVAIYFQPRMAWLFGSVSEGPAGASQKRSDERTVLAIHQETVPSGSVETTEQPVATGPAMTQGEAGTTRPSPEELNARQVLPESVEDMTLTTHEPADTEVEVIESNPLDTPLSRDIVRERIIGHSARQAVEDRPATKPELSADTAVAAWPNERQDPVVKEAIVKPNGIKPVSVPVEQPLVRVQKVAPKTVRESAANVYATALMHLEEGHLREAEAALRHCLTLDRAHTEARRLLVMLLLKDGERKEAAALLDAGLNIVPDAISLGALRARLLIEDGDLSRAVRLLEQQRSVAGDEIELLSLLGSAYQQTSQFPDAIGIYRRIIEQQPDNARAVAGLAIALDATGDHGEALPVYREALALDALPAEVSEYARKRVSALSVER</sequence>
<dbReference type="Proteomes" id="UP000235015">
    <property type="component" value="Unassembled WGS sequence"/>
</dbReference>
<dbReference type="Gene3D" id="1.25.40.10">
    <property type="entry name" value="Tetratricopeptide repeat domain"/>
    <property type="match status" value="1"/>
</dbReference>
<dbReference type="Pfam" id="PF14559">
    <property type="entry name" value="TPR_19"/>
    <property type="match status" value="1"/>
</dbReference>
<evidence type="ECO:0000256" key="3">
    <source>
        <dbReference type="PROSITE-ProRule" id="PRU00339"/>
    </source>
</evidence>
<feature type="repeat" description="TPR" evidence="3">
    <location>
        <begin position="348"/>
        <end position="381"/>
    </location>
</feature>
<evidence type="ECO:0000313" key="7">
    <source>
        <dbReference type="Proteomes" id="UP000235015"/>
    </source>
</evidence>
<feature type="compositionally biased region" description="Polar residues" evidence="4">
    <location>
        <begin position="95"/>
        <end position="105"/>
    </location>
</feature>
<dbReference type="AlphaFoldDB" id="A0A2N6D1U4"/>
<dbReference type="InterPro" id="IPR011990">
    <property type="entry name" value="TPR-like_helical_dom_sf"/>
</dbReference>
<dbReference type="STRING" id="1111735.GCA_000428045_02421"/>
<keyword evidence="1" id="KW-0677">Repeat</keyword>
<dbReference type="InterPro" id="IPR019734">
    <property type="entry name" value="TPR_rpt"/>
</dbReference>
<evidence type="ECO:0000313" key="6">
    <source>
        <dbReference type="EMBL" id="PLX63655.1"/>
    </source>
</evidence>
<keyword evidence="5" id="KW-0812">Transmembrane</keyword>